<sequence length="169" mass="18702">MSTVHQYHARSFFGVPDSFLRIEGKCILVNNEAVFNASIHIVTSVNLVYVLPDPVNTGVKGVRNDISKVEGFTTGTVFRVRVKTPITAKATTDDELTFDVNSNFQPSGPFPGVWEQTRSQVGKRKLGSGMGNHAWQLYGQVEHEAAGARSDYFLFQPPRKLSISRLLSC</sequence>
<proteinExistence type="predicted"/>
<gene>
    <name evidence="1" type="ORF">FA13DRAFT_1720818</name>
</gene>
<name>A0A4Y7S7K9_COPMI</name>
<keyword evidence="2" id="KW-1185">Reference proteome</keyword>
<dbReference type="AlphaFoldDB" id="A0A4Y7S7K9"/>
<dbReference type="Proteomes" id="UP000298030">
    <property type="component" value="Unassembled WGS sequence"/>
</dbReference>
<dbReference type="EMBL" id="QPFP01000323">
    <property type="protein sequence ID" value="TEB16653.1"/>
    <property type="molecule type" value="Genomic_DNA"/>
</dbReference>
<accession>A0A4Y7S7K9</accession>
<evidence type="ECO:0000313" key="1">
    <source>
        <dbReference type="EMBL" id="TEB16653.1"/>
    </source>
</evidence>
<protein>
    <submittedName>
        <fullName evidence="1">Uncharacterized protein</fullName>
    </submittedName>
</protein>
<comment type="caution">
    <text evidence="1">The sequence shown here is derived from an EMBL/GenBank/DDBJ whole genome shotgun (WGS) entry which is preliminary data.</text>
</comment>
<reference evidence="1 2" key="1">
    <citation type="journal article" date="2019" name="Nat. Ecol. Evol.">
        <title>Megaphylogeny resolves global patterns of mushroom evolution.</title>
        <authorList>
            <person name="Varga T."/>
            <person name="Krizsan K."/>
            <person name="Foldi C."/>
            <person name="Dima B."/>
            <person name="Sanchez-Garcia M."/>
            <person name="Sanchez-Ramirez S."/>
            <person name="Szollosi G.J."/>
            <person name="Szarkandi J.G."/>
            <person name="Papp V."/>
            <person name="Albert L."/>
            <person name="Andreopoulos W."/>
            <person name="Angelini C."/>
            <person name="Antonin V."/>
            <person name="Barry K.W."/>
            <person name="Bougher N.L."/>
            <person name="Buchanan P."/>
            <person name="Buyck B."/>
            <person name="Bense V."/>
            <person name="Catcheside P."/>
            <person name="Chovatia M."/>
            <person name="Cooper J."/>
            <person name="Damon W."/>
            <person name="Desjardin D."/>
            <person name="Finy P."/>
            <person name="Geml J."/>
            <person name="Haridas S."/>
            <person name="Hughes K."/>
            <person name="Justo A."/>
            <person name="Karasinski D."/>
            <person name="Kautmanova I."/>
            <person name="Kiss B."/>
            <person name="Kocsube S."/>
            <person name="Kotiranta H."/>
            <person name="LaButti K.M."/>
            <person name="Lechner B.E."/>
            <person name="Liimatainen K."/>
            <person name="Lipzen A."/>
            <person name="Lukacs Z."/>
            <person name="Mihaltcheva S."/>
            <person name="Morgado L.N."/>
            <person name="Niskanen T."/>
            <person name="Noordeloos M.E."/>
            <person name="Ohm R.A."/>
            <person name="Ortiz-Santana B."/>
            <person name="Ovrebo C."/>
            <person name="Racz N."/>
            <person name="Riley R."/>
            <person name="Savchenko A."/>
            <person name="Shiryaev A."/>
            <person name="Soop K."/>
            <person name="Spirin V."/>
            <person name="Szebenyi C."/>
            <person name="Tomsovsky M."/>
            <person name="Tulloss R.E."/>
            <person name="Uehling J."/>
            <person name="Grigoriev I.V."/>
            <person name="Vagvolgyi C."/>
            <person name="Papp T."/>
            <person name="Martin F.M."/>
            <person name="Miettinen O."/>
            <person name="Hibbett D.S."/>
            <person name="Nagy L.G."/>
        </authorList>
    </citation>
    <scope>NUCLEOTIDE SEQUENCE [LARGE SCALE GENOMIC DNA]</scope>
    <source>
        <strain evidence="1 2">FP101781</strain>
    </source>
</reference>
<evidence type="ECO:0000313" key="2">
    <source>
        <dbReference type="Proteomes" id="UP000298030"/>
    </source>
</evidence>
<organism evidence="1 2">
    <name type="scientific">Coprinellus micaceus</name>
    <name type="common">Glistening ink-cap mushroom</name>
    <name type="synonym">Coprinus micaceus</name>
    <dbReference type="NCBI Taxonomy" id="71717"/>
    <lineage>
        <taxon>Eukaryota</taxon>
        <taxon>Fungi</taxon>
        <taxon>Dikarya</taxon>
        <taxon>Basidiomycota</taxon>
        <taxon>Agaricomycotina</taxon>
        <taxon>Agaricomycetes</taxon>
        <taxon>Agaricomycetidae</taxon>
        <taxon>Agaricales</taxon>
        <taxon>Agaricineae</taxon>
        <taxon>Psathyrellaceae</taxon>
        <taxon>Coprinellus</taxon>
    </lineage>
</organism>